<reference evidence="1" key="1">
    <citation type="journal article" date="2022" name="Plant J.">
        <title>Strategies of tolerance reflected in two North American maple genomes.</title>
        <authorList>
            <person name="McEvoy S.L."/>
            <person name="Sezen U.U."/>
            <person name="Trouern-Trend A."/>
            <person name="McMahon S.M."/>
            <person name="Schaberg P.G."/>
            <person name="Yang J."/>
            <person name="Wegrzyn J.L."/>
            <person name="Swenson N.G."/>
        </authorList>
    </citation>
    <scope>NUCLEOTIDE SEQUENCE</scope>
    <source>
        <strain evidence="1">91603</strain>
    </source>
</reference>
<dbReference type="AlphaFoldDB" id="A0AAD5NMX0"/>
<dbReference type="Proteomes" id="UP001064489">
    <property type="component" value="Chromosome 7"/>
</dbReference>
<accession>A0AAD5NMX0</accession>
<evidence type="ECO:0000313" key="1">
    <source>
        <dbReference type="EMBL" id="KAI9169066.1"/>
    </source>
</evidence>
<reference evidence="1" key="2">
    <citation type="submission" date="2023-02" db="EMBL/GenBank/DDBJ databases">
        <authorList>
            <person name="Swenson N.G."/>
            <person name="Wegrzyn J.L."/>
            <person name="Mcevoy S.L."/>
        </authorList>
    </citation>
    <scope>NUCLEOTIDE SEQUENCE</scope>
    <source>
        <strain evidence="1">91603</strain>
        <tissue evidence="1">Leaf</tissue>
    </source>
</reference>
<dbReference type="EMBL" id="JAJSOW010000104">
    <property type="protein sequence ID" value="KAI9169066.1"/>
    <property type="molecule type" value="Genomic_DNA"/>
</dbReference>
<gene>
    <name evidence="1" type="ORF">LWI28_006411</name>
</gene>
<evidence type="ECO:0000313" key="2">
    <source>
        <dbReference type="Proteomes" id="UP001064489"/>
    </source>
</evidence>
<comment type="caution">
    <text evidence="1">The sequence shown here is derived from an EMBL/GenBank/DDBJ whole genome shotgun (WGS) entry which is preliminary data.</text>
</comment>
<proteinExistence type="predicted"/>
<sequence length="108" mass="11886">MAYFCDQLRAVASYLASSDLYMWAISGIRGSSGFGLVMGVSSQRLEAGFNPEVTEAVALFRGIAFAEEASLVPAVIESDALYVVIKLGELEWQYFGYCREFITIIHSL</sequence>
<keyword evidence="2" id="KW-1185">Reference proteome</keyword>
<organism evidence="1 2">
    <name type="scientific">Acer negundo</name>
    <name type="common">Box elder</name>
    <dbReference type="NCBI Taxonomy" id="4023"/>
    <lineage>
        <taxon>Eukaryota</taxon>
        <taxon>Viridiplantae</taxon>
        <taxon>Streptophyta</taxon>
        <taxon>Embryophyta</taxon>
        <taxon>Tracheophyta</taxon>
        <taxon>Spermatophyta</taxon>
        <taxon>Magnoliopsida</taxon>
        <taxon>eudicotyledons</taxon>
        <taxon>Gunneridae</taxon>
        <taxon>Pentapetalae</taxon>
        <taxon>rosids</taxon>
        <taxon>malvids</taxon>
        <taxon>Sapindales</taxon>
        <taxon>Sapindaceae</taxon>
        <taxon>Hippocastanoideae</taxon>
        <taxon>Acereae</taxon>
        <taxon>Acer</taxon>
    </lineage>
</organism>
<protein>
    <submittedName>
        <fullName evidence="1">Uncharacterized protein</fullName>
    </submittedName>
</protein>
<name>A0AAD5NMX0_ACENE</name>